<dbReference type="Gene3D" id="1.20.58.480">
    <property type="match status" value="1"/>
</dbReference>
<dbReference type="GO" id="GO:0004833">
    <property type="term" value="F:L-tryptophan 2,3-dioxygenase activity"/>
    <property type="evidence" value="ECO:0007669"/>
    <property type="project" value="InterPro"/>
</dbReference>
<evidence type="ECO:0000256" key="1">
    <source>
        <dbReference type="SAM" id="MobiDB-lite"/>
    </source>
</evidence>
<reference evidence="2 3" key="1">
    <citation type="submission" date="2018-11" db="EMBL/GenBank/DDBJ databases">
        <title>Arenibacter aquaticus sp.nov., a marine bacterium isolated from surface seawater in the South China Sea.</title>
        <authorList>
            <person name="Guo J."/>
            <person name="Sun J."/>
        </authorList>
    </citation>
    <scope>NUCLEOTIDE SEQUENCE [LARGE SCALE GENOMIC DNA]</scope>
    <source>
        <strain evidence="2 3">GUO666</strain>
    </source>
</reference>
<dbReference type="RefSeq" id="WP_126162980.1">
    <property type="nucleotide sequence ID" value="NZ_RQPJ01000014.1"/>
</dbReference>
<protein>
    <submittedName>
        <fullName evidence="2">Tryptophan 2,3-dioxygenase</fullName>
    </submittedName>
</protein>
<sequence length="320" mass="37543">MLDITNKIAEKYQALGENPETYLEGLLHAKPITYWEYIEVDTLLSLQRTRTAFKDESIFIMYHQVTELYLKMMLHELQQLTTEKVTTTEYLITKLDRLIQYTSMLINSFDIMRVGMNYEDYNSFRKALTPASGFQSAQFRFIELHCTSIGNLISHRHKNTTNIQPDMKECFEHLYWKDAGTNPKTGHKTLTLQLFEERYLKALWETAVQVQGSTLEDKLSSLPNIPDALRERVRTFDTLYNIDWPMVHLKTAEHYLNSKGENKKATGGSDWKKYLHPKYQKRIFFPALWTQLEKQHWADNTKNDNYGNCKQTGINASTSR</sequence>
<keyword evidence="2" id="KW-0223">Dioxygenase</keyword>
<dbReference type="EMBL" id="RQPJ01000014">
    <property type="protein sequence ID" value="RTE52747.1"/>
    <property type="molecule type" value="Genomic_DNA"/>
</dbReference>
<gene>
    <name evidence="2" type="ORF">EHW67_13815</name>
</gene>
<accession>A0A430K1F2</accession>
<dbReference type="GO" id="GO:0046872">
    <property type="term" value="F:metal ion binding"/>
    <property type="evidence" value="ECO:0007669"/>
    <property type="project" value="InterPro"/>
</dbReference>
<name>A0A430K1F2_9FLAO</name>
<dbReference type="PANTHER" id="PTHR10138">
    <property type="entry name" value="TRYPTOPHAN 2,3-DIOXYGENASE"/>
    <property type="match status" value="1"/>
</dbReference>
<dbReference type="GO" id="GO:0019441">
    <property type="term" value="P:L-tryptophan catabolic process to kynurenine"/>
    <property type="evidence" value="ECO:0007669"/>
    <property type="project" value="InterPro"/>
</dbReference>
<dbReference type="Proteomes" id="UP000267585">
    <property type="component" value="Unassembled WGS sequence"/>
</dbReference>
<dbReference type="PANTHER" id="PTHR10138:SF0">
    <property type="entry name" value="TRYPTOPHAN 2,3-DIOXYGENASE"/>
    <property type="match status" value="1"/>
</dbReference>
<dbReference type="GO" id="GO:0020037">
    <property type="term" value="F:heme binding"/>
    <property type="evidence" value="ECO:0007669"/>
    <property type="project" value="InterPro"/>
</dbReference>
<keyword evidence="3" id="KW-1185">Reference proteome</keyword>
<dbReference type="GO" id="GO:0019442">
    <property type="term" value="P:L-tryptophan catabolic process to acetyl-CoA"/>
    <property type="evidence" value="ECO:0007669"/>
    <property type="project" value="TreeGrafter"/>
</dbReference>
<comment type="caution">
    <text evidence="2">The sequence shown here is derived from an EMBL/GenBank/DDBJ whole genome shotgun (WGS) entry which is preliminary data.</text>
</comment>
<proteinExistence type="predicted"/>
<evidence type="ECO:0000313" key="2">
    <source>
        <dbReference type="EMBL" id="RTE52747.1"/>
    </source>
</evidence>
<feature type="region of interest" description="Disordered" evidence="1">
    <location>
        <begin position="300"/>
        <end position="320"/>
    </location>
</feature>
<dbReference type="AlphaFoldDB" id="A0A430K1F2"/>
<dbReference type="InterPro" id="IPR037217">
    <property type="entry name" value="Trp/Indoleamine_2_3_dOase-like"/>
</dbReference>
<dbReference type="InterPro" id="IPR004981">
    <property type="entry name" value="Trp_2_3_dOase"/>
</dbReference>
<organism evidence="2 3">
    <name type="scientific">Arenibacter aquaticus</name>
    <dbReference type="NCBI Taxonomy" id="2489054"/>
    <lineage>
        <taxon>Bacteria</taxon>
        <taxon>Pseudomonadati</taxon>
        <taxon>Bacteroidota</taxon>
        <taxon>Flavobacteriia</taxon>
        <taxon>Flavobacteriales</taxon>
        <taxon>Flavobacteriaceae</taxon>
        <taxon>Arenibacter</taxon>
    </lineage>
</organism>
<keyword evidence="2" id="KW-0560">Oxidoreductase</keyword>
<dbReference type="OrthoDB" id="9776847at2"/>
<dbReference type="Pfam" id="PF03301">
    <property type="entry name" value="Trp_dioxygenase"/>
    <property type="match status" value="1"/>
</dbReference>
<feature type="compositionally biased region" description="Polar residues" evidence="1">
    <location>
        <begin position="303"/>
        <end position="320"/>
    </location>
</feature>
<dbReference type="SUPFAM" id="SSF140959">
    <property type="entry name" value="Indolic compounds 2,3-dioxygenase-like"/>
    <property type="match status" value="1"/>
</dbReference>
<evidence type="ECO:0000313" key="3">
    <source>
        <dbReference type="Proteomes" id="UP000267585"/>
    </source>
</evidence>